<dbReference type="InterPro" id="IPR012337">
    <property type="entry name" value="RNaseH-like_sf"/>
</dbReference>
<dbReference type="SUPFAM" id="SSF53098">
    <property type="entry name" value="Ribonuclease H-like"/>
    <property type="match status" value="1"/>
</dbReference>
<comment type="caution">
    <text evidence="2">The sequence shown here is derived from an EMBL/GenBank/DDBJ whole genome shotgun (WGS) entry which is preliminary data.</text>
</comment>
<gene>
    <name evidence="2" type="ORF">PG2017B_0897</name>
</gene>
<dbReference type="GO" id="GO:0015074">
    <property type="term" value="P:DNA integration"/>
    <property type="evidence" value="ECO:0007669"/>
    <property type="project" value="InterPro"/>
</dbReference>
<organism evidence="2 3">
    <name type="scientific">Bifidobacterium pseudolongum subsp. globosum</name>
    <dbReference type="NCBI Taxonomy" id="1690"/>
    <lineage>
        <taxon>Bacteria</taxon>
        <taxon>Bacillati</taxon>
        <taxon>Actinomycetota</taxon>
        <taxon>Actinomycetes</taxon>
        <taxon>Bifidobacteriales</taxon>
        <taxon>Bifidobacteriaceae</taxon>
        <taxon>Bifidobacterium</taxon>
    </lineage>
</organism>
<evidence type="ECO:0000313" key="2">
    <source>
        <dbReference type="EMBL" id="RYQ31087.1"/>
    </source>
</evidence>
<dbReference type="PANTHER" id="PTHR35004">
    <property type="entry name" value="TRANSPOSASE RV3428C-RELATED"/>
    <property type="match status" value="1"/>
</dbReference>
<dbReference type="InterPro" id="IPR009057">
    <property type="entry name" value="Homeodomain-like_sf"/>
</dbReference>
<dbReference type="Pfam" id="PF00665">
    <property type="entry name" value="rve"/>
    <property type="match status" value="1"/>
</dbReference>
<dbReference type="EMBL" id="RYUT01000002">
    <property type="protein sequence ID" value="RYQ31087.1"/>
    <property type="molecule type" value="Genomic_DNA"/>
</dbReference>
<reference evidence="2 3" key="1">
    <citation type="submission" date="2018-12" db="EMBL/GenBank/DDBJ databases">
        <title>Unveiling genomic diversity among members of the Bifidobacterium pseudolongum species, a widely distributed gut commensal of the animal kingdom.</title>
        <authorList>
            <person name="Lugli G.A."/>
            <person name="Duranti S."/>
            <person name="Albert K."/>
            <person name="Mancabelli L."/>
            <person name="Napoli S."/>
            <person name="Viappiani A."/>
            <person name="Anzalone R."/>
            <person name="Longhi G."/>
            <person name="Milani C."/>
            <person name="Turroni F."/>
            <person name="Alessandri G."/>
            <person name="Sela D.A."/>
            <person name="Van Sinderen D."/>
            <person name="Ventura M."/>
        </authorList>
    </citation>
    <scope>NUCLEOTIDE SEQUENCE [LARGE SCALE GENOMIC DNA]</scope>
    <source>
        <strain evidence="2 3">2017B</strain>
    </source>
</reference>
<dbReference type="AlphaFoldDB" id="A0A4Q5AM93"/>
<dbReference type="NCBIfam" id="NF033546">
    <property type="entry name" value="transpos_IS21"/>
    <property type="match status" value="1"/>
</dbReference>
<dbReference type="Proteomes" id="UP000291920">
    <property type="component" value="Unassembled WGS sequence"/>
</dbReference>
<dbReference type="InterPro" id="IPR036397">
    <property type="entry name" value="RNaseH_sf"/>
</dbReference>
<accession>A0A4Q5AM93</accession>
<sequence length="247" mass="28057">MAIAMPIQQDIRRYDRQGMPHARIARELGVDRGTVAKYARQEDCSPQPKRDRRFGRKTDAYAALIDQMLEADRMMPRKQRHTARRIFDRLVAEHGFDGSYSVVRHNVKEWRETNRESSDGYLRLEWDPGVMQVDFGVALADVAGVERTVHFLVATLPYSNMRYAVAMPGENAECLCSGLSMVFERMGGVPSVLVMDNATSAGHRDRDGEVTLTHVFASFASHHRMEVRFCNPYSGNEKGNGRTRSVF</sequence>
<dbReference type="PROSITE" id="PS50994">
    <property type="entry name" value="INTEGRASE"/>
    <property type="match status" value="1"/>
</dbReference>
<dbReference type="InterPro" id="IPR001584">
    <property type="entry name" value="Integrase_cat-core"/>
</dbReference>
<dbReference type="SUPFAM" id="SSF46689">
    <property type="entry name" value="Homeodomain-like"/>
    <property type="match status" value="1"/>
</dbReference>
<feature type="domain" description="Integrase catalytic" evidence="1">
    <location>
        <begin position="124"/>
        <end position="247"/>
    </location>
</feature>
<protein>
    <submittedName>
        <fullName evidence="2">Integrase</fullName>
    </submittedName>
</protein>
<name>A0A4Q5AM93_9BIFI</name>
<evidence type="ECO:0000313" key="3">
    <source>
        <dbReference type="Proteomes" id="UP000291920"/>
    </source>
</evidence>
<proteinExistence type="predicted"/>
<evidence type="ECO:0000259" key="1">
    <source>
        <dbReference type="PROSITE" id="PS50994"/>
    </source>
</evidence>
<dbReference type="GO" id="GO:0003676">
    <property type="term" value="F:nucleic acid binding"/>
    <property type="evidence" value="ECO:0007669"/>
    <property type="project" value="InterPro"/>
</dbReference>
<dbReference type="PANTHER" id="PTHR35004:SF7">
    <property type="entry name" value="INTEGRASE PROTEIN"/>
    <property type="match status" value="1"/>
</dbReference>
<dbReference type="Gene3D" id="3.30.420.10">
    <property type="entry name" value="Ribonuclease H-like superfamily/Ribonuclease H"/>
    <property type="match status" value="1"/>
</dbReference>